<dbReference type="GO" id="GO:0003677">
    <property type="term" value="F:DNA binding"/>
    <property type="evidence" value="ECO:0007669"/>
    <property type="project" value="UniProtKB-UniRule"/>
</dbReference>
<dbReference type="EMBL" id="FNPZ01000001">
    <property type="protein sequence ID" value="SDY65345.1"/>
    <property type="molecule type" value="Genomic_DNA"/>
</dbReference>
<dbReference type="Pfam" id="PF14278">
    <property type="entry name" value="TetR_C_8"/>
    <property type="match status" value="1"/>
</dbReference>
<dbReference type="STRING" id="381665.SAMN05216554_1038"/>
<organism evidence="4 5">
    <name type="scientific">Herbiconiux ginsengi</name>
    <dbReference type="NCBI Taxonomy" id="381665"/>
    <lineage>
        <taxon>Bacteria</taxon>
        <taxon>Bacillati</taxon>
        <taxon>Actinomycetota</taxon>
        <taxon>Actinomycetes</taxon>
        <taxon>Micrococcales</taxon>
        <taxon>Microbacteriaceae</taxon>
        <taxon>Herbiconiux</taxon>
    </lineage>
</organism>
<proteinExistence type="predicted"/>
<dbReference type="InterPro" id="IPR039532">
    <property type="entry name" value="TetR_C_Firmicutes"/>
</dbReference>
<dbReference type="PANTHER" id="PTHR43479:SF7">
    <property type="entry name" value="TETR-FAMILY TRANSCRIPTIONAL REGULATOR"/>
    <property type="match status" value="1"/>
</dbReference>
<evidence type="ECO:0000256" key="2">
    <source>
        <dbReference type="PROSITE-ProRule" id="PRU00335"/>
    </source>
</evidence>
<name>A0A1H3LNB9_9MICO</name>
<dbReference type="PANTHER" id="PTHR43479">
    <property type="entry name" value="ACREF/ENVCD OPERON REPRESSOR-RELATED"/>
    <property type="match status" value="1"/>
</dbReference>
<dbReference type="InterPro" id="IPR009057">
    <property type="entry name" value="Homeodomain-like_sf"/>
</dbReference>
<dbReference type="AlphaFoldDB" id="A0A1H3LNB9"/>
<feature type="DNA-binding region" description="H-T-H motif" evidence="2">
    <location>
        <begin position="42"/>
        <end position="61"/>
    </location>
</feature>
<sequence>MIRDAGERSADRVPDRRIARTRALLDQTLLVLLDDAELSAISVARLCDTAGISRSTFYDHYRDVHELAEAASTSLIDNLVQSLPQPGAGFGDDDGLPSLLAFFAELKEHAGLYRSLLGPTGSAPVTEHIRRRITEAVVSDSPERRDIYPEFVAGALLGVATAWLHADHPAESADVAQQTWRLLISLTPRQSNQPEATT</sequence>
<reference evidence="4 5" key="1">
    <citation type="submission" date="2016-10" db="EMBL/GenBank/DDBJ databases">
        <authorList>
            <person name="de Groot N.N."/>
        </authorList>
    </citation>
    <scope>NUCLEOTIDE SEQUENCE [LARGE SCALE GENOMIC DNA]</scope>
    <source>
        <strain evidence="4 5">CGMCC 4.3491</strain>
    </source>
</reference>
<dbReference type="InterPro" id="IPR050624">
    <property type="entry name" value="HTH-type_Tx_Regulator"/>
</dbReference>
<accession>A0A1H3LNB9</accession>
<dbReference type="InterPro" id="IPR001647">
    <property type="entry name" value="HTH_TetR"/>
</dbReference>
<evidence type="ECO:0000259" key="3">
    <source>
        <dbReference type="PROSITE" id="PS50977"/>
    </source>
</evidence>
<dbReference type="Proteomes" id="UP000198891">
    <property type="component" value="Unassembled WGS sequence"/>
</dbReference>
<evidence type="ECO:0000313" key="5">
    <source>
        <dbReference type="Proteomes" id="UP000198891"/>
    </source>
</evidence>
<protein>
    <submittedName>
        <fullName evidence="4">Transcriptional regulator, TetR family</fullName>
    </submittedName>
</protein>
<keyword evidence="1 2" id="KW-0238">DNA-binding</keyword>
<keyword evidence="5" id="KW-1185">Reference proteome</keyword>
<gene>
    <name evidence="4" type="ORF">SAMN05216554_1038</name>
</gene>
<evidence type="ECO:0000313" key="4">
    <source>
        <dbReference type="EMBL" id="SDY65345.1"/>
    </source>
</evidence>
<dbReference type="PROSITE" id="PS50977">
    <property type="entry name" value="HTH_TETR_2"/>
    <property type="match status" value="1"/>
</dbReference>
<dbReference type="SUPFAM" id="SSF46689">
    <property type="entry name" value="Homeodomain-like"/>
    <property type="match status" value="1"/>
</dbReference>
<feature type="domain" description="HTH tetR-type" evidence="3">
    <location>
        <begin position="19"/>
        <end position="79"/>
    </location>
</feature>
<dbReference type="Gene3D" id="1.10.357.10">
    <property type="entry name" value="Tetracycline Repressor, domain 2"/>
    <property type="match status" value="1"/>
</dbReference>
<dbReference type="OrthoDB" id="3193022at2"/>
<evidence type="ECO:0000256" key="1">
    <source>
        <dbReference type="ARBA" id="ARBA00023125"/>
    </source>
</evidence>